<evidence type="ECO:0000313" key="1">
    <source>
        <dbReference type="EMBL" id="KAK5991146.1"/>
    </source>
</evidence>
<name>A0ABR0SHI6_9HYPO</name>
<comment type="caution">
    <text evidence="1">The sequence shown here is derived from an EMBL/GenBank/DDBJ whole genome shotgun (WGS) entry which is preliminary data.</text>
</comment>
<dbReference type="EMBL" id="JAVFKD010000014">
    <property type="protein sequence ID" value="KAK5991146.1"/>
    <property type="molecule type" value="Genomic_DNA"/>
</dbReference>
<gene>
    <name evidence="1" type="ORF">PT974_09424</name>
</gene>
<proteinExistence type="predicted"/>
<sequence>MPQHPTVRFALQLTPHFDDSATATHISAKLTIKGLYGKGLPGSYRGHGKWASHSRQKRTIFFHHSGYSYSTPAASFDTTVTGFQARDDEGPLPLTFLHLGKSGAEKECFAEREVHGGIVVTYTVLPIPDNPKDWSRRALRRDQGGLVGVGSSFIPRLKIDEEYDVAIEWNLSQAPADTRAVTSYGEGDVSMKATDKTLADSVFMVGRITSSPSRPRGSHGTYWLGSLPENLIFLKDFNSKMFPHLARFFKDEDGSYRAFIRKVPSGLRGTTYNLSSLIDYDDDTRNEHEWELVKLLNSRTIASWAQIDPEEGTTYNHWNQWFSQGLSSLYSIYLPYRFGLYTPDYFRATLNGFLSAYFTNPFTIMKMNFYQIAAFVPDRWHAESGVAMRACVYMIRMDALTRRASLARNAGVARPLDGIVADICARRRRGEKVQVKDWIKYLADWIGEEAAQKHFDKMISGEMVDLGDVGTAFDGIDPGEQKVMDFGFDRLRYGEKVVQGVEEDSISYKAGLRNGDEVLWHSRPELCETYYKSKFRLLVQRDGKEIKIEYSPRKDEKVRVWQSHKKQK</sequence>
<reference evidence="1 2" key="1">
    <citation type="submission" date="2024-01" db="EMBL/GenBank/DDBJ databases">
        <title>Complete genome of Cladobotryum mycophilum ATHUM6906.</title>
        <authorList>
            <person name="Christinaki A.C."/>
            <person name="Myridakis A.I."/>
            <person name="Kouvelis V.N."/>
        </authorList>
    </citation>
    <scope>NUCLEOTIDE SEQUENCE [LARGE SCALE GENOMIC DNA]</scope>
    <source>
        <strain evidence="1 2">ATHUM6906</strain>
    </source>
</reference>
<dbReference type="Proteomes" id="UP001338125">
    <property type="component" value="Unassembled WGS sequence"/>
</dbReference>
<keyword evidence="2" id="KW-1185">Reference proteome</keyword>
<accession>A0ABR0SHI6</accession>
<organism evidence="1 2">
    <name type="scientific">Cladobotryum mycophilum</name>
    <dbReference type="NCBI Taxonomy" id="491253"/>
    <lineage>
        <taxon>Eukaryota</taxon>
        <taxon>Fungi</taxon>
        <taxon>Dikarya</taxon>
        <taxon>Ascomycota</taxon>
        <taxon>Pezizomycotina</taxon>
        <taxon>Sordariomycetes</taxon>
        <taxon>Hypocreomycetidae</taxon>
        <taxon>Hypocreales</taxon>
        <taxon>Hypocreaceae</taxon>
        <taxon>Cladobotryum</taxon>
    </lineage>
</organism>
<evidence type="ECO:0000313" key="2">
    <source>
        <dbReference type="Proteomes" id="UP001338125"/>
    </source>
</evidence>
<protein>
    <submittedName>
        <fullName evidence="1">Uncharacterized protein</fullName>
    </submittedName>
</protein>